<protein>
    <submittedName>
        <fullName evidence="2">Uncharacterized protein</fullName>
    </submittedName>
</protein>
<dbReference type="KEGG" id="bpl:BURPS1106A_A0283"/>
<reference evidence="3" key="1">
    <citation type="submission" date="2007-02" db="EMBL/GenBank/DDBJ databases">
        <authorList>
            <person name="DeShazer D."/>
            <person name="Woods D.E."/>
            <person name="Nierman W.C."/>
        </authorList>
    </citation>
    <scope>NUCLEOTIDE SEQUENCE [LARGE SCALE GENOMIC DNA]</scope>
    <source>
        <strain evidence="3">1106a</strain>
    </source>
</reference>
<gene>
    <name evidence="2" type="ordered locus">BURPS1106A_A0283</name>
</gene>
<feature type="region of interest" description="Disordered" evidence="1">
    <location>
        <begin position="70"/>
        <end position="89"/>
    </location>
</feature>
<evidence type="ECO:0000313" key="3">
    <source>
        <dbReference type="Proteomes" id="UP000006738"/>
    </source>
</evidence>
<dbReference type="EMBL" id="CP000573">
    <property type="protein sequence ID" value="ABN94756.1"/>
    <property type="molecule type" value="Genomic_DNA"/>
</dbReference>
<evidence type="ECO:0000256" key="1">
    <source>
        <dbReference type="SAM" id="MobiDB-lite"/>
    </source>
</evidence>
<proteinExistence type="predicted"/>
<evidence type="ECO:0000313" key="2">
    <source>
        <dbReference type="EMBL" id="ABN94756.1"/>
    </source>
</evidence>
<dbReference type="Proteomes" id="UP000006738">
    <property type="component" value="Chromosome II"/>
</dbReference>
<feature type="region of interest" description="Disordered" evidence="1">
    <location>
        <begin position="1"/>
        <end position="23"/>
    </location>
</feature>
<dbReference type="HOGENOM" id="CLU_2394142_0_0_4"/>
<organism evidence="2 3">
    <name type="scientific">Burkholderia pseudomallei (strain 1106a)</name>
    <dbReference type="NCBI Taxonomy" id="357348"/>
    <lineage>
        <taxon>Bacteria</taxon>
        <taxon>Pseudomonadati</taxon>
        <taxon>Pseudomonadota</taxon>
        <taxon>Betaproteobacteria</taxon>
        <taxon>Burkholderiales</taxon>
        <taxon>Burkholderiaceae</taxon>
        <taxon>Burkholderia</taxon>
        <taxon>pseudomallei group</taxon>
    </lineage>
</organism>
<name>A3P1W6_BURP0</name>
<sequence length="89" mass="10016">MTDRRTPPHQFPFPCASPPSHSAIARPARDRFAARTIRPGERTCTGDRLSIRRNHRIRFGFLLDGPIDSRPRTRLVPLRSAGRGESSSP</sequence>
<dbReference type="AlphaFoldDB" id="A3P1W6"/>
<accession>A3P1W6</accession>